<protein>
    <submittedName>
        <fullName evidence="11">Arabinan endo-1,5-alpha-L-arabinosidase</fullName>
    </submittedName>
</protein>
<reference evidence="11 12" key="1">
    <citation type="journal article" date="2019" name="Syst. Appl. Microbiol.">
        <title>Characterization of Bifidobacterium species in feaces of the Egyptian fruit bat: Description of B. vespertilionis sp. nov. and B. rousetti sp. nov.</title>
        <authorList>
            <person name="Modesto M."/>
            <person name="Satti M."/>
            <person name="Watanabe K."/>
            <person name="Puglisi E."/>
            <person name="Morelli L."/>
            <person name="Huang C.-H."/>
            <person name="Liou J.-S."/>
            <person name="Miyashita M."/>
            <person name="Tamura T."/>
            <person name="Saito S."/>
            <person name="Mori K."/>
            <person name="Huang L."/>
            <person name="Sciavilla P."/>
            <person name="Sandri C."/>
            <person name="Spiezio C."/>
            <person name="Vitali F."/>
            <person name="Cavalieri D."/>
            <person name="Perpetuini G."/>
            <person name="Tofalo R."/>
            <person name="Bonetti A."/>
            <person name="Arita M."/>
            <person name="Mattarelli P."/>
        </authorList>
    </citation>
    <scope>NUCLEOTIDE SEQUENCE [LARGE SCALE GENOMIC DNA]</scope>
    <source>
        <strain evidence="11 12">RST27</strain>
    </source>
</reference>
<gene>
    <name evidence="11" type="ORF">EMB92_09940</name>
</gene>
<dbReference type="Pfam" id="PF16369">
    <property type="entry name" value="GH43_C"/>
    <property type="match status" value="1"/>
</dbReference>
<feature type="site" description="Important for catalytic activity, responsible for pKa modulation of the active site Glu and correct orientation of both the proton donor and substrate" evidence="6">
    <location>
        <position position="215"/>
    </location>
</feature>
<comment type="caution">
    <text evidence="11">The sequence shown here is derived from an EMBL/GenBank/DDBJ whole genome shotgun (WGS) entry which is preliminary data.</text>
</comment>
<evidence type="ECO:0000313" key="12">
    <source>
        <dbReference type="Proteomes" id="UP000326060"/>
    </source>
</evidence>
<dbReference type="PANTHER" id="PTHR43301:SF3">
    <property type="entry name" value="ARABINAN ENDO-1,5-ALPHA-L-ARABINOSIDASE A-RELATED"/>
    <property type="match status" value="1"/>
</dbReference>
<dbReference type="RefSeq" id="WP_150394741.1">
    <property type="nucleotide sequence ID" value="NZ_RZJP01000004.1"/>
</dbReference>
<dbReference type="Pfam" id="PF04616">
    <property type="entry name" value="Glyco_hydro_43"/>
    <property type="match status" value="2"/>
</dbReference>
<evidence type="ECO:0000256" key="8">
    <source>
        <dbReference type="SAM" id="MobiDB-lite"/>
    </source>
</evidence>
<dbReference type="Gene3D" id="2.115.10.20">
    <property type="entry name" value="Glycosyl hydrolase domain, family 43"/>
    <property type="match status" value="1"/>
</dbReference>
<organism evidence="11 12">
    <name type="scientific">Bifidobacterium callitrichos</name>
    <dbReference type="NCBI Taxonomy" id="762209"/>
    <lineage>
        <taxon>Bacteria</taxon>
        <taxon>Bacillati</taxon>
        <taxon>Actinomycetota</taxon>
        <taxon>Actinomycetes</taxon>
        <taxon>Bifidobacteriales</taxon>
        <taxon>Bifidobacteriaceae</taxon>
        <taxon>Bifidobacterium</taxon>
    </lineage>
</organism>
<dbReference type="SUPFAM" id="SSF75005">
    <property type="entry name" value="Arabinanase/levansucrase/invertase"/>
    <property type="match status" value="1"/>
</dbReference>
<feature type="region of interest" description="Disordered" evidence="8">
    <location>
        <begin position="34"/>
        <end position="65"/>
    </location>
</feature>
<dbReference type="Gene3D" id="2.40.128.10">
    <property type="match status" value="1"/>
</dbReference>
<evidence type="ECO:0000256" key="1">
    <source>
        <dbReference type="ARBA" id="ARBA00004834"/>
    </source>
</evidence>
<dbReference type="InterPro" id="IPR023296">
    <property type="entry name" value="Glyco_hydro_beta-prop_sf"/>
</dbReference>
<keyword evidence="9" id="KW-0732">Signal</keyword>
<evidence type="ECO:0000256" key="3">
    <source>
        <dbReference type="ARBA" id="ARBA00022801"/>
    </source>
</evidence>
<dbReference type="InterPro" id="IPR006710">
    <property type="entry name" value="Glyco_hydro_43"/>
</dbReference>
<dbReference type="Proteomes" id="UP000326060">
    <property type="component" value="Unassembled WGS sequence"/>
</dbReference>
<dbReference type="AlphaFoldDB" id="A0A5M9ZAU3"/>
<evidence type="ECO:0000256" key="7">
    <source>
        <dbReference type="RuleBase" id="RU361187"/>
    </source>
</evidence>
<feature type="active site" description="Proton donor" evidence="5">
    <location>
        <position position="279"/>
    </location>
</feature>
<dbReference type="EMBL" id="RZJP01000004">
    <property type="protein sequence ID" value="KAA8815485.1"/>
    <property type="molecule type" value="Genomic_DNA"/>
</dbReference>
<evidence type="ECO:0000256" key="9">
    <source>
        <dbReference type="SAM" id="SignalP"/>
    </source>
</evidence>
<proteinExistence type="inferred from homology"/>
<dbReference type="PANTHER" id="PTHR43301">
    <property type="entry name" value="ARABINAN ENDO-1,5-ALPHA-L-ARABINOSIDASE"/>
    <property type="match status" value="1"/>
</dbReference>
<feature type="compositionally biased region" description="Low complexity" evidence="8">
    <location>
        <begin position="34"/>
        <end position="55"/>
    </location>
</feature>
<feature type="domain" description="Extracellular endo-alpha-(1-&gt;5)-L-arabinanase C-terminal" evidence="10">
    <location>
        <begin position="410"/>
        <end position="532"/>
    </location>
</feature>
<evidence type="ECO:0000259" key="10">
    <source>
        <dbReference type="Pfam" id="PF16369"/>
    </source>
</evidence>
<dbReference type="GO" id="GO:0005975">
    <property type="term" value="P:carbohydrate metabolic process"/>
    <property type="evidence" value="ECO:0007669"/>
    <property type="project" value="InterPro"/>
</dbReference>
<evidence type="ECO:0000256" key="6">
    <source>
        <dbReference type="PIRSR" id="PIRSR606710-2"/>
    </source>
</evidence>
<feature type="chain" id="PRO_5038664630" evidence="9">
    <location>
        <begin position="31"/>
        <end position="535"/>
    </location>
</feature>
<evidence type="ECO:0000313" key="11">
    <source>
        <dbReference type="EMBL" id="KAA8815485.1"/>
    </source>
</evidence>
<feature type="signal peptide" evidence="9">
    <location>
        <begin position="1"/>
        <end position="30"/>
    </location>
</feature>
<name>A0A5M9ZAU3_9BIFI</name>
<accession>A0A5M9ZAU3</accession>
<evidence type="ECO:0000256" key="4">
    <source>
        <dbReference type="ARBA" id="ARBA00023295"/>
    </source>
</evidence>
<dbReference type="InterPro" id="IPR050727">
    <property type="entry name" value="GH43_arabinanases"/>
</dbReference>
<keyword evidence="3 7" id="KW-0378">Hydrolase</keyword>
<dbReference type="GO" id="GO:0004553">
    <property type="term" value="F:hydrolase activity, hydrolyzing O-glycosyl compounds"/>
    <property type="evidence" value="ECO:0007669"/>
    <property type="project" value="InterPro"/>
</dbReference>
<sequence length="535" mass="58554">MTFAGALRKAITTGLAAAMLIGTLAGCSTAGTTSSSDTASSSSSGSSKTDGQTSTATIKRGESHDPDIVKANGKYYIFGSHLAWLKSDDLINWTPFKNNLSTDYETIFKDIWTNWSKQSSNPDVKGNMWAPEVYWNKTMNKWCMYMSINGANYRSAIVLLTADDIEGDWTYVGPVTYSGFEKVNAGKTDVWKVLGEGADLTRYTSQTDTGINAIDPYISEDDNGDLWMSFGSWFGGIWMFRIDPKTGLRDYATTYQTVPNQSDAYYGIKIAGGFGNSGEGNAIIHANDHWYLFLSYGGLAQTGGYQMRVFRSDKLTGPYVDEKGNTAISTRAIGNNWQSENGIRLMSSIQWSGNDNANIEVAQGGNSLLTDDDGTMYVVYHSRFSGTGEKHEVRVHELLGTDDGWLVAAPYEYTGTKAADTKYTADDVAGDYEFVIHAQNTVFKGPKKVTDKTSTDYRGVNKPVDITLAADGTVTGDKTGTWKLDKSDGTGDMTITLEGIEYHGAFDKLPRDKDRKDVMTFSVIGDNLCAWGSQK</sequence>
<keyword evidence="4 7" id="KW-0326">Glycosidase</keyword>
<comment type="similarity">
    <text evidence="2 7">Belongs to the glycosyl hydrolase 43 family.</text>
</comment>
<evidence type="ECO:0000256" key="5">
    <source>
        <dbReference type="PIRSR" id="PIRSR606710-1"/>
    </source>
</evidence>
<evidence type="ECO:0000256" key="2">
    <source>
        <dbReference type="ARBA" id="ARBA00009865"/>
    </source>
</evidence>
<dbReference type="InterPro" id="IPR032291">
    <property type="entry name" value="Abn2_C"/>
</dbReference>
<feature type="active site" description="Proton acceptor" evidence="5">
    <location>
        <position position="65"/>
    </location>
</feature>
<comment type="pathway">
    <text evidence="1">Glycan metabolism; L-arabinan degradation.</text>
</comment>